<dbReference type="Gene3D" id="3.60.40.10">
    <property type="entry name" value="PPM-type phosphatase domain"/>
    <property type="match status" value="2"/>
</dbReference>
<comment type="caution">
    <text evidence="12">The sequence shown here is derived from an EMBL/GenBank/DDBJ whole genome shotgun (WGS) entry which is preliminary data.</text>
</comment>
<sequence>MKTDPMLCRLIYLQYQYRTLHEMGYEVKKKNWLLKLTAHYRITKDIKHMFYLLFCYQQVSEMGAYLSSPKTSKTSEKGSSAFLSYGASSMQGWRINQEDAHNCILNFDDEVSFFAVYDGHGGPEVSQYMSMNFPDFLKSVDGWRTEKMDSILQRAFLEFDASLKGKDAMQKLKELAKGAEDDSSPMDREECSELFEEATMPLGELMIKYNVLKQLVVKGGLEGRENGFVSDSSEENADGTSGVFRENESAAGVLSTREDEQKPFKRSVSSLKAVLVAEGEDITVGDEATKKAKYDNDENNEKQLEKEVINWTPATEAIGSDNSDDSFIVFKDLPNAAENDFNSTACSSNQLCEEEEEVFPFDDEETSGSDYSYNSDEEDSTSETPSSKAVDSEEEYEAIVSPDEAFDEDDIMLSQASVGETPGIDSGTTACVALVVNKTLYVANVGDSRCVLCRDGKAIDLSVDHKPEDEIETDRIQKAGGQITNDGRVNGGLNLSRAIGDHFYKTNSSIPLEEQMISPLPDVRFHALEKTDRFMVIACDGIWYALGTNSLNSQEVVDFVNQRLNADVSEEAIAEQLCDACLAPSTSGDGTGCDNMTVIVVKFHWDDGEA</sequence>
<evidence type="ECO:0000256" key="2">
    <source>
        <dbReference type="ARBA" id="ARBA00006702"/>
    </source>
</evidence>
<accession>A0A0V1AQJ1</accession>
<dbReference type="GO" id="GO:0004722">
    <property type="term" value="F:protein serine/threonine phosphatase activity"/>
    <property type="evidence" value="ECO:0007669"/>
    <property type="project" value="UniProtKB-EC"/>
</dbReference>
<dbReference type="InterPro" id="IPR001932">
    <property type="entry name" value="PPM-type_phosphatase-like_dom"/>
</dbReference>
<dbReference type="GO" id="GO:0046872">
    <property type="term" value="F:metal ion binding"/>
    <property type="evidence" value="ECO:0007669"/>
    <property type="project" value="UniProtKB-KW"/>
</dbReference>
<keyword evidence="6" id="KW-0460">Magnesium</keyword>
<feature type="region of interest" description="Disordered" evidence="10">
    <location>
        <begin position="354"/>
        <end position="395"/>
    </location>
</feature>
<evidence type="ECO:0000256" key="8">
    <source>
        <dbReference type="ARBA" id="ARBA00023211"/>
    </source>
</evidence>
<dbReference type="PANTHER" id="PTHR13832:SF803">
    <property type="entry name" value="PROTEIN PHOSPHATASE 1G"/>
    <property type="match status" value="1"/>
</dbReference>
<comment type="cofactor">
    <cofactor evidence="1">
        <name>Mn(2+)</name>
        <dbReference type="ChEBI" id="CHEBI:29035"/>
    </cofactor>
</comment>
<keyword evidence="8" id="KW-0464">Manganese</keyword>
<dbReference type="EC" id="3.1.3.16" evidence="3"/>
<keyword evidence="13" id="KW-1185">Reference proteome</keyword>
<feature type="domain" description="PPM-type phosphatase" evidence="11">
    <location>
        <begin position="84"/>
        <end position="603"/>
    </location>
</feature>
<dbReference type="OrthoDB" id="10264738at2759"/>
<dbReference type="Proteomes" id="UP000054776">
    <property type="component" value="Unassembled WGS sequence"/>
</dbReference>
<evidence type="ECO:0000256" key="6">
    <source>
        <dbReference type="ARBA" id="ARBA00022842"/>
    </source>
</evidence>
<evidence type="ECO:0000256" key="7">
    <source>
        <dbReference type="ARBA" id="ARBA00022912"/>
    </source>
</evidence>
<dbReference type="InterPro" id="IPR015655">
    <property type="entry name" value="PP2C"/>
</dbReference>
<evidence type="ECO:0000256" key="3">
    <source>
        <dbReference type="ARBA" id="ARBA00013081"/>
    </source>
</evidence>
<dbReference type="FunCoup" id="A0A0V1AQJ1">
    <property type="interactions" value="1693"/>
</dbReference>
<evidence type="ECO:0000256" key="9">
    <source>
        <dbReference type="RuleBase" id="RU003465"/>
    </source>
</evidence>
<evidence type="ECO:0000256" key="4">
    <source>
        <dbReference type="ARBA" id="ARBA00022723"/>
    </source>
</evidence>
<dbReference type="SMART" id="SM00332">
    <property type="entry name" value="PP2Cc"/>
    <property type="match status" value="1"/>
</dbReference>
<protein>
    <recommendedName>
        <fullName evidence="3">protein-serine/threonine phosphatase</fullName>
        <ecNumber evidence="3">3.1.3.16</ecNumber>
    </recommendedName>
</protein>
<name>A0A0V1AQJ1_TRISP</name>
<evidence type="ECO:0000259" key="11">
    <source>
        <dbReference type="PROSITE" id="PS51746"/>
    </source>
</evidence>
<evidence type="ECO:0000256" key="10">
    <source>
        <dbReference type="SAM" id="MobiDB-lite"/>
    </source>
</evidence>
<dbReference type="PANTHER" id="PTHR13832">
    <property type="entry name" value="PROTEIN PHOSPHATASE 2C"/>
    <property type="match status" value="1"/>
</dbReference>
<keyword evidence="5 9" id="KW-0378">Hydrolase</keyword>
<dbReference type="STRING" id="6334.A0A0V1AQJ1"/>
<evidence type="ECO:0000313" key="12">
    <source>
        <dbReference type="EMBL" id="KRY26958.1"/>
    </source>
</evidence>
<keyword evidence="4" id="KW-0479">Metal-binding</keyword>
<organism evidence="12 13">
    <name type="scientific">Trichinella spiralis</name>
    <name type="common">Trichina worm</name>
    <dbReference type="NCBI Taxonomy" id="6334"/>
    <lineage>
        <taxon>Eukaryota</taxon>
        <taxon>Metazoa</taxon>
        <taxon>Ecdysozoa</taxon>
        <taxon>Nematoda</taxon>
        <taxon>Enoplea</taxon>
        <taxon>Dorylaimia</taxon>
        <taxon>Trichinellida</taxon>
        <taxon>Trichinellidae</taxon>
        <taxon>Trichinella</taxon>
    </lineage>
</organism>
<comment type="similarity">
    <text evidence="2 9">Belongs to the PP2C family.</text>
</comment>
<dbReference type="PROSITE" id="PS51746">
    <property type="entry name" value="PPM_2"/>
    <property type="match status" value="1"/>
</dbReference>
<proteinExistence type="inferred from homology"/>
<dbReference type="CDD" id="cd00143">
    <property type="entry name" value="PP2Cc"/>
    <property type="match status" value="1"/>
</dbReference>
<evidence type="ECO:0000256" key="1">
    <source>
        <dbReference type="ARBA" id="ARBA00001936"/>
    </source>
</evidence>
<dbReference type="PROSITE" id="PS01032">
    <property type="entry name" value="PPM_1"/>
    <property type="match status" value="1"/>
</dbReference>
<dbReference type="InterPro" id="IPR036457">
    <property type="entry name" value="PPM-type-like_dom_sf"/>
</dbReference>
<keyword evidence="7 9" id="KW-0904">Protein phosphatase</keyword>
<dbReference type="SUPFAM" id="SSF81606">
    <property type="entry name" value="PP2C-like"/>
    <property type="match status" value="2"/>
</dbReference>
<reference evidence="12 13" key="1">
    <citation type="submission" date="2015-01" db="EMBL/GenBank/DDBJ databases">
        <title>Evolution of Trichinella species and genotypes.</title>
        <authorList>
            <person name="Korhonen P.K."/>
            <person name="Edoardo P."/>
            <person name="Giuseppe L.R."/>
            <person name="Gasser R.B."/>
        </authorList>
    </citation>
    <scope>NUCLEOTIDE SEQUENCE [LARGE SCALE GENOMIC DNA]</scope>
    <source>
        <strain evidence="12">ISS3</strain>
    </source>
</reference>
<evidence type="ECO:0000256" key="5">
    <source>
        <dbReference type="ARBA" id="ARBA00022801"/>
    </source>
</evidence>
<evidence type="ECO:0000313" key="13">
    <source>
        <dbReference type="Proteomes" id="UP000054776"/>
    </source>
</evidence>
<gene>
    <name evidence="12" type="primary">F42G9.1</name>
    <name evidence="12" type="ORF">T01_390</name>
</gene>
<feature type="compositionally biased region" description="Acidic residues" evidence="10">
    <location>
        <begin position="354"/>
        <end position="367"/>
    </location>
</feature>
<dbReference type="Pfam" id="PF00481">
    <property type="entry name" value="PP2C"/>
    <property type="match status" value="2"/>
</dbReference>
<dbReference type="EMBL" id="JYDH01000304">
    <property type="protein sequence ID" value="KRY26958.1"/>
    <property type="molecule type" value="Genomic_DNA"/>
</dbReference>
<dbReference type="InterPro" id="IPR000222">
    <property type="entry name" value="PP2C_BS"/>
</dbReference>
<dbReference type="InParanoid" id="A0A0V1AQJ1"/>
<dbReference type="AlphaFoldDB" id="A0A0V1AQJ1"/>